<accession>A0A182SHH2</accession>
<proteinExistence type="predicted"/>
<organism evidence="2 3">
    <name type="scientific">Anopheles maculatus</name>
    <dbReference type="NCBI Taxonomy" id="74869"/>
    <lineage>
        <taxon>Eukaryota</taxon>
        <taxon>Metazoa</taxon>
        <taxon>Ecdysozoa</taxon>
        <taxon>Arthropoda</taxon>
        <taxon>Hexapoda</taxon>
        <taxon>Insecta</taxon>
        <taxon>Pterygota</taxon>
        <taxon>Neoptera</taxon>
        <taxon>Endopterygota</taxon>
        <taxon>Diptera</taxon>
        <taxon>Nematocera</taxon>
        <taxon>Culicoidea</taxon>
        <taxon>Culicidae</taxon>
        <taxon>Anophelinae</taxon>
        <taxon>Anopheles</taxon>
        <taxon>Anopheles maculatus group</taxon>
    </lineage>
</organism>
<feature type="chain" id="PRO_5008135812" description="LRRNT domain-containing protein" evidence="1">
    <location>
        <begin position="21"/>
        <end position="178"/>
    </location>
</feature>
<dbReference type="Gene3D" id="3.80.10.10">
    <property type="entry name" value="Ribonuclease Inhibitor"/>
    <property type="match status" value="1"/>
</dbReference>
<dbReference type="SUPFAM" id="SSF52058">
    <property type="entry name" value="L domain-like"/>
    <property type="match status" value="1"/>
</dbReference>
<dbReference type="InterPro" id="IPR032675">
    <property type="entry name" value="LRR_dom_sf"/>
</dbReference>
<name>A0A182SHH2_9DIPT</name>
<evidence type="ECO:0000313" key="3">
    <source>
        <dbReference type="Proteomes" id="UP000075901"/>
    </source>
</evidence>
<feature type="signal peptide" evidence="1">
    <location>
        <begin position="1"/>
        <end position="20"/>
    </location>
</feature>
<evidence type="ECO:0000256" key="1">
    <source>
        <dbReference type="SAM" id="SignalP"/>
    </source>
</evidence>
<evidence type="ECO:0000313" key="2">
    <source>
        <dbReference type="EnsemblMetazoa" id="AMAM006883-PA"/>
    </source>
</evidence>
<dbReference type="AlphaFoldDB" id="A0A182SHH2"/>
<sequence>MKTLPSILVLLVIVGTGVSAETYEDATTICDRCTCMIANKTSAVLSYDLLDCSRKNLQHMIGSWPERFITTDPDREIVLSLSFNNITKLQQLPATNTTLVFSCRHCNLESLAGGLFIDTANILRVDLSFNKLPGDSLSGDVFRGQYNAAENGVSLMLDELDLSANVITQLQDDAFEHI</sequence>
<protein>
    <recommendedName>
        <fullName evidence="4">LRRNT domain-containing protein</fullName>
    </recommendedName>
</protein>
<keyword evidence="3" id="KW-1185">Reference proteome</keyword>
<keyword evidence="1" id="KW-0732">Signal</keyword>
<reference evidence="3" key="1">
    <citation type="submission" date="2013-09" db="EMBL/GenBank/DDBJ databases">
        <title>The Genome Sequence of Anopheles maculatus species B.</title>
        <authorList>
            <consortium name="The Broad Institute Genomics Platform"/>
            <person name="Neafsey D.E."/>
            <person name="Besansky N."/>
            <person name="Howell P."/>
            <person name="Walton C."/>
            <person name="Young S.K."/>
            <person name="Zeng Q."/>
            <person name="Gargeya S."/>
            <person name="Fitzgerald M."/>
            <person name="Haas B."/>
            <person name="Abouelleil A."/>
            <person name="Allen A.W."/>
            <person name="Alvarado L."/>
            <person name="Arachchi H.M."/>
            <person name="Berlin A.M."/>
            <person name="Chapman S.B."/>
            <person name="Gainer-Dewar J."/>
            <person name="Goldberg J."/>
            <person name="Griggs A."/>
            <person name="Gujja S."/>
            <person name="Hansen M."/>
            <person name="Howarth C."/>
            <person name="Imamovic A."/>
            <person name="Ireland A."/>
            <person name="Larimer J."/>
            <person name="McCowan C."/>
            <person name="Murphy C."/>
            <person name="Pearson M."/>
            <person name="Poon T.W."/>
            <person name="Priest M."/>
            <person name="Roberts A."/>
            <person name="Saif S."/>
            <person name="Shea T."/>
            <person name="Sisk P."/>
            <person name="Sykes S."/>
            <person name="Wortman J."/>
            <person name="Nusbaum C."/>
            <person name="Birren B."/>
        </authorList>
    </citation>
    <scope>NUCLEOTIDE SEQUENCE [LARGE SCALE GENOMIC DNA]</scope>
    <source>
        <strain evidence="3">maculatus3</strain>
    </source>
</reference>
<dbReference type="Proteomes" id="UP000075901">
    <property type="component" value="Unassembled WGS sequence"/>
</dbReference>
<evidence type="ECO:0008006" key="4">
    <source>
        <dbReference type="Google" id="ProtNLM"/>
    </source>
</evidence>
<dbReference type="EnsemblMetazoa" id="AMAM006883-RA">
    <property type="protein sequence ID" value="AMAM006883-PA"/>
    <property type="gene ID" value="AMAM006883"/>
</dbReference>
<dbReference type="VEuPathDB" id="VectorBase:AMAM006883"/>
<reference evidence="2" key="2">
    <citation type="submission" date="2020-05" db="UniProtKB">
        <authorList>
            <consortium name="EnsemblMetazoa"/>
        </authorList>
    </citation>
    <scope>IDENTIFICATION</scope>
    <source>
        <strain evidence="2">maculatus3</strain>
    </source>
</reference>